<dbReference type="Proteomes" id="UP000000238">
    <property type="component" value="Chromosome"/>
</dbReference>
<dbReference type="AlphaFoldDB" id="Q2SPV8"/>
<dbReference type="RefSeq" id="WP_011394393.1">
    <property type="nucleotide sequence ID" value="NC_007645.1"/>
</dbReference>
<dbReference type="InterPro" id="IPR013762">
    <property type="entry name" value="Integrase-like_cat_sf"/>
</dbReference>
<evidence type="ECO:0000256" key="3">
    <source>
        <dbReference type="ARBA" id="ARBA00023172"/>
    </source>
</evidence>
<dbReference type="InterPro" id="IPR044068">
    <property type="entry name" value="CB"/>
</dbReference>
<dbReference type="InterPro" id="IPR057084">
    <property type="entry name" value="Int_N"/>
</dbReference>
<keyword evidence="1" id="KW-0229">DNA integration</keyword>
<feature type="domain" description="Tyr recombinase" evidence="5">
    <location>
        <begin position="166"/>
        <end position="329"/>
    </location>
</feature>
<dbReference type="Pfam" id="PF24624">
    <property type="entry name" value="Int_N"/>
    <property type="match status" value="1"/>
</dbReference>
<dbReference type="EMBL" id="CP000155">
    <property type="protein sequence ID" value="ABC27316.1"/>
    <property type="molecule type" value="Genomic_DNA"/>
</dbReference>
<evidence type="ECO:0000256" key="2">
    <source>
        <dbReference type="ARBA" id="ARBA00023125"/>
    </source>
</evidence>
<evidence type="ECO:0000256" key="4">
    <source>
        <dbReference type="PROSITE-ProRule" id="PRU01248"/>
    </source>
</evidence>
<dbReference type="OrthoDB" id="9057547at2"/>
<evidence type="ECO:0000256" key="1">
    <source>
        <dbReference type="ARBA" id="ARBA00022908"/>
    </source>
</evidence>
<dbReference type="STRING" id="349521.HCH_00405"/>
<gene>
    <name evidence="7" type="ordered locus">HCH_00405</name>
</gene>
<accession>Q2SPV8</accession>
<keyword evidence="8" id="KW-1185">Reference proteome</keyword>
<dbReference type="CDD" id="cd00796">
    <property type="entry name" value="INT_Rci_Hp1_C"/>
    <property type="match status" value="1"/>
</dbReference>
<feature type="domain" description="Core-binding (CB)" evidence="6">
    <location>
        <begin position="58"/>
        <end position="144"/>
    </location>
</feature>
<sequence length="336" mass="38333">MAVKKVANGWKVDIRPEGVYGKRIRKTFPTKRQAEQWQIDQKAKANAGEWSPPNKDRRKLSDLVNTWYDLHGHTLKDCDNRLRSLTALVNRLGDPIAKNFTGEDFLEYRRFRLTQKHEHRDKLVEPNTVNHEHAYLFAVFSKLIKIKNWKLDNPLKGLSKLTIDEPALVYLEQDEIRALLASLKESKNPNVLVISKICLSTGARWGEAESLQAQQVKQGKIHFIKTKNSKSRAVPISDELSKEIIAGRPRFGRLFPGTSKQAFRLAVERSGINLPDGQMTHVLRHTFASHYMINDGNILKLKDILGHKTLSMTIRYAKLAPKHLADAVTRNPLATL</sequence>
<evidence type="ECO:0000313" key="7">
    <source>
        <dbReference type="EMBL" id="ABC27316.1"/>
    </source>
</evidence>
<keyword evidence="2 4" id="KW-0238">DNA-binding</keyword>
<dbReference type="InterPro" id="IPR011010">
    <property type="entry name" value="DNA_brk_join_enz"/>
</dbReference>
<keyword evidence="3" id="KW-0233">DNA recombination</keyword>
<dbReference type="GO" id="GO:0015074">
    <property type="term" value="P:DNA integration"/>
    <property type="evidence" value="ECO:0007669"/>
    <property type="project" value="UniProtKB-KW"/>
</dbReference>
<evidence type="ECO:0000259" key="6">
    <source>
        <dbReference type="PROSITE" id="PS51900"/>
    </source>
</evidence>
<evidence type="ECO:0000313" key="8">
    <source>
        <dbReference type="Proteomes" id="UP000000238"/>
    </source>
</evidence>
<dbReference type="PROSITE" id="PS51900">
    <property type="entry name" value="CB"/>
    <property type="match status" value="1"/>
</dbReference>
<dbReference type="HOGENOM" id="CLU_027562_44_0_6"/>
<dbReference type="Pfam" id="PF00589">
    <property type="entry name" value="Phage_integrase"/>
    <property type="match status" value="1"/>
</dbReference>
<dbReference type="PANTHER" id="PTHR30349">
    <property type="entry name" value="PHAGE INTEGRASE-RELATED"/>
    <property type="match status" value="1"/>
</dbReference>
<dbReference type="InterPro" id="IPR050090">
    <property type="entry name" value="Tyrosine_recombinase_XerCD"/>
</dbReference>
<dbReference type="KEGG" id="hch:HCH_00405"/>
<dbReference type="Gene3D" id="1.10.443.10">
    <property type="entry name" value="Intergrase catalytic core"/>
    <property type="match status" value="1"/>
</dbReference>
<evidence type="ECO:0000259" key="5">
    <source>
        <dbReference type="PROSITE" id="PS51898"/>
    </source>
</evidence>
<organism evidence="7 8">
    <name type="scientific">Hahella chejuensis (strain KCTC 2396)</name>
    <dbReference type="NCBI Taxonomy" id="349521"/>
    <lineage>
        <taxon>Bacteria</taxon>
        <taxon>Pseudomonadati</taxon>
        <taxon>Pseudomonadota</taxon>
        <taxon>Gammaproteobacteria</taxon>
        <taxon>Oceanospirillales</taxon>
        <taxon>Hahellaceae</taxon>
        <taxon>Hahella</taxon>
    </lineage>
</organism>
<dbReference type="eggNOG" id="COG0582">
    <property type="taxonomic scope" value="Bacteria"/>
</dbReference>
<dbReference type="SUPFAM" id="SSF56349">
    <property type="entry name" value="DNA breaking-rejoining enzymes"/>
    <property type="match status" value="1"/>
</dbReference>
<dbReference type="InterPro" id="IPR002104">
    <property type="entry name" value="Integrase_catalytic"/>
</dbReference>
<dbReference type="GO" id="GO:0003677">
    <property type="term" value="F:DNA binding"/>
    <property type="evidence" value="ECO:0007669"/>
    <property type="project" value="UniProtKB-UniRule"/>
</dbReference>
<dbReference type="GO" id="GO:0006310">
    <property type="term" value="P:DNA recombination"/>
    <property type="evidence" value="ECO:0007669"/>
    <property type="project" value="UniProtKB-KW"/>
</dbReference>
<proteinExistence type="predicted"/>
<dbReference type="PROSITE" id="PS51898">
    <property type="entry name" value="TYR_RECOMBINASE"/>
    <property type="match status" value="1"/>
</dbReference>
<reference evidence="7 8" key="1">
    <citation type="journal article" date="2005" name="Nucleic Acids Res.">
        <title>Genomic blueprint of Hahella chejuensis, a marine microbe producing an algicidal agent.</title>
        <authorList>
            <person name="Jeong H."/>
            <person name="Yim J.H."/>
            <person name="Lee C."/>
            <person name="Choi S.-H."/>
            <person name="Park Y.K."/>
            <person name="Yoon S.H."/>
            <person name="Hur C.-G."/>
            <person name="Kang H.-Y."/>
            <person name="Kim D."/>
            <person name="Lee H.H."/>
            <person name="Park K.H."/>
            <person name="Park S.-H."/>
            <person name="Park H.-S."/>
            <person name="Lee H.K."/>
            <person name="Oh T.K."/>
            <person name="Kim J.F."/>
        </authorList>
    </citation>
    <scope>NUCLEOTIDE SEQUENCE [LARGE SCALE GENOMIC DNA]</scope>
    <source>
        <strain evidence="7 8">KCTC 2396</strain>
    </source>
</reference>
<protein>
    <submittedName>
        <fullName evidence="7">Integrase</fullName>
    </submittedName>
</protein>
<dbReference type="PANTHER" id="PTHR30349:SF93">
    <property type="entry name" value="FELS-2 PROPHAGE PROTEIN"/>
    <property type="match status" value="1"/>
</dbReference>
<name>Q2SPV8_HAHCH</name>